<dbReference type="AlphaFoldDB" id="A0A1I2KHX9"/>
<evidence type="ECO:0000313" key="1">
    <source>
        <dbReference type="EMBL" id="SFF65840.1"/>
    </source>
</evidence>
<dbReference type="InterPro" id="IPR029058">
    <property type="entry name" value="AB_hydrolase_fold"/>
</dbReference>
<dbReference type="Proteomes" id="UP000181942">
    <property type="component" value="Unassembled WGS sequence"/>
</dbReference>
<sequence length="324" mass="34777">MRPRLVFVHGVGKPREAKTELEEWRAALSVGARAAGHSRKAAELLDGGAVDIRFAYYGDLFLPEAAPGNEAVAPAPAPAGPDEDEELRELLLDMVDEHLEAPRDDRQAQALRVTRKKLAPTGEEQGPGSLARQVLVGANSLFAVPGLRTFGGWLSAGAMKRDLHQVRRYLARKETDEAGLSLDRRIRARVATELDSEGPTVVVAHSLGTVVAFETLHTHSARVPMFVTLGSPLGMRTAVRPRVRPQPVRTPEGVGRWLNVWDRDDFVTGGTELALCIAPNSASVAPVSTRVDSDGLNVHPAVKYLAQPAVAGPLTEALDAVTVA</sequence>
<evidence type="ECO:0008006" key="3">
    <source>
        <dbReference type="Google" id="ProtNLM"/>
    </source>
</evidence>
<organism evidence="1 2">
    <name type="scientific">Streptomyces mirabilis</name>
    <dbReference type="NCBI Taxonomy" id="68239"/>
    <lineage>
        <taxon>Bacteria</taxon>
        <taxon>Bacillati</taxon>
        <taxon>Actinomycetota</taxon>
        <taxon>Actinomycetes</taxon>
        <taxon>Kitasatosporales</taxon>
        <taxon>Streptomycetaceae</taxon>
        <taxon>Streptomyces</taxon>
    </lineage>
</organism>
<dbReference type="EMBL" id="FONR01000010">
    <property type="protein sequence ID" value="SFF65840.1"/>
    <property type="molecule type" value="Genomic_DNA"/>
</dbReference>
<reference evidence="1 2" key="1">
    <citation type="submission" date="2016-10" db="EMBL/GenBank/DDBJ databases">
        <authorList>
            <person name="de Groot N.N."/>
        </authorList>
    </citation>
    <scope>NUCLEOTIDE SEQUENCE [LARGE SCALE GENOMIC DNA]</scope>
    <source>
        <strain evidence="1 2">OK461</strain>
    </source>
</reference>
<name>A0A1I2KHX9_9ACTN</name>
<dbReference type="SUPFAM" id="SSF53474">
    <property type="entry name" value="alpha/beta-Hydrolases"/>
    <property type="match status" value="1"/>
</dbReference>
<evidence type="ECO:0000313" key="2">
    <source>
        <dbReference type="Proteomes" id="UP000181942"/>
    </source>
</evidence>
<accession>A0A1I2KHX9</accession>
<proteinExistence type="predicted"/>
<dbReference type="Gene3D" id="3.40.50.1820">
    <property type="entry name" value="alpha/beta hydrolase"/>
    <property type="match status" value="1"/>
</dbReference>
<dbReference type="RefSeq" id="WP_075029704.1">
    <property type="nucleotide sequence ID" value="NZ_FONR01000010.1"/>
</dbReference>
<protein>
    <recommendedName>
        <fullName evidence="3">Alpha/beta hydrolase</fullName>
    </recommendedName>
</protein>
<gene>
    <name evidence="1" type="ORF">SAMN02787118_110117</name>
</gene>
<dbReference type="OrthoDB" id="3483116at2"/>